<evidence type="ECO:0000313" key="2">
    <source>
        <dbReference type="EMBL" id="PTX60743.1"/>
    </source>
</evidence>
<gene>
    <name evidence="2" type="ORF">C8P63_10853</name>
</gene>
<feature type="transmembrane region" description="Helical" evidence="1">
    <location>
        <begin position="51"/>
        <end position="77"/>
    </location>
</feature>
<comment type="caution">
    <text evidence="2">The sequence shown here is derived from an EMBL/GenBank/DDBJ whole genome shotgun (WGS) entry which is preliminary data.</text>
</comment>
<dbReference type="Proteomes" id="UP000244240">
    <property type="component" value="Unassembled WGS sequence"/>
</dbReference>
<keyword evidence="1" id="KW-1133">Transmembrane helix</keyword>
<organism evidence="2 3">
    <name type="scientific">Melghirimyces profundicolus</name>
    <dbReference type="NCBI Taxonomy" id="1242148"/>
    <lineage>
        <taxon>Bacteria</taxon>
        <taxon>Bacillati</taxon>
        <taxon>Bacillota</taxon>
        <taxon>Bacilli</taxon>
        <taxon>Bacillales</taxon>
        <taxon>Thermoactinomycetaceae</taxon>
        <taxon>Melghirimyces</taxon>
    </lineage>
</organism>
<sequence length="230" mass="26050">MKGYRIWAPWWMRATAAVNLAAVILTLMFLTGKGTGSLGERMMYIHANKTVVFWSWGSNLLAVLALTGVFAVLTRVLDSGYRPVLQMALLIWIIGAMAWMLHDIIQMTFMPALSQMFLEVPTERMAGYIIQWEALLGKLLGVFSCSCFAVSGYIYTAVMYRTDHFSNRVALYSLAVWSFVLLSSLAFRWSENLLPWLTACSLLLTVPWSWFLAKEIIRNRKESPVATEKG</sequence>
<evidence type="ECO:0000313" key="3">
    <source>
        <dbReference type="Proteomes" id="UP000244240"/>
    </source>
</evidence>
<keyword evidence="3" id="KW-1185">Reference proteome</keyword>
<feature type="transmembrane region" description="Helical" evidence="1">
    <location>
        <begin position="89"/>
        <end position="109"/>
    </location>
</feature>
<keyword evidence="1" id="KW-0472">Membrane</keyword>
<dbReference type="EMBL" id="QBKR01000008">
    <property type="protein sequence ID" value="PTX60743.1"/>
    <property type="molecule type" value="Genomic_DNA"/>
</dbReference>
<feature type="transmembrane region" description="Helical" evidence="1">
    <location>
        <begin position="169"/>
        <end position="187"/>
    </location>
</feature>
<evidence type="ECO:0000256" key="1">
    <source>
        <dbReference type="SAM" id="Phobius"/>
    </source>
</evidence>
<feature type="transmembrane region" description="Helical" evidence="1">
    <location>
        <begin position="129"/>
        <end position="157"/>
    </location>
</feature>
<proteinExistence type="predicted"/>
<accession>A0A2T6BXF7</accession>
<feature type="transmembrane region" description="Helical" evidence="1">
    <location>
        <begin position="12"/>
        <end position="31"/>
    </location>
</feature>
<dbReference type="OrthoDB" id="2990722at2"/>
<dbReference type="AlphaFoldDB" id="A0A2T6BXF7"/>
<name>A0A2T6BXF7_9BACL</name>
<dbReference type="RefSeq" id="WP_108022693.1">
    <property type="nucleotide sequence ID" value="NZ_QBKR01000008.1"/>
</dbReference>
<protein>
    <submittedName>
        <fullName evidence="2">Uncharacterized protein</fullName>
    </submittedName>
</protein>
<keyword evidence="1" id="KW-0812">Transmembrane</keyword>
<reference evidence="2 3" key="1">
    <citation type="submission" date="2018-04" db="EMBL/GenBank/DDBJ databases">
        <title>Genomic Encyclopedia of Archaeal and Bacterial Type Strains, Phase II (KMG-II): from individual species to whole genera.</title>
        <authorList>
            <person name="Goeker M."/>
        </authorList>
    </citation>
    <scope>NUCLEOTIDE SEQUENCE [LARGE SCALE GENOMIC DNA]</scope>
    <source>
        <strain evidence="2 3">DSM 45787</strain>
    </source>
</reference>
<feature type="transmembrane region" description="Helical" evidence="1">
    <location>
        <begin position="193"/>
        <end position="213"/>
    </location>
</feature>